<name>A0ABU2WDN6_9GAMM</name>
<dbReference type="EMBL" id="JAVRIC010000001">
    <property type="protein sequence ID" value="MDT0495982.1"/>
    <property type="molecule type" value="Genomic_DNA"/>
</dbReference>
<comment type="caution">
    <text evidence="1">The sequence shown here is derived from an EMBL/GenBank/DDBJ whole genome shotgun (WGS) entry which is preliminary data.</text>
</comment>
<protein>
    <submittedName>
        <fullName evidence="1">Uncharacterized protein</fullName>
    </submittedName>
</protein>
<dbReference type="Gene3D" id="3.40.50.720">
    <property type="entry name" value="NAD(P)-binding Rossmann-like Domain"/>
    <property type="match status" value="1"/>
</dbReference>
<sequence length="48" mass="5025">MMQSVAGKKILITGAAMGMGRLYAELAIRESAAAVVLGCQRSRADGDR</sequence>
<reference evidence="1 2" key="1">
    <citation type="submission" date="2023-09" db="EMBL/GenBank/DDBJ databases">
        <authorList>
            <person name="Rey-Velasco X."/>
        </authorList>
    </citation>
    <scope>NUCLEOTIDE SEQUENCE [LARGE SCALE GENOMIC DNA]</scope>
    <source>
        <strain evidence="1 2">W345</strain>
    </source>
</reference>
<accession>A0ABU2WDN6</accession>
<keyword evidence="2" id="KW-1185">Reference proteome</keyword>
<proteinExistence type="predicted"/>
<evidence type="ECO:0000313" key="2">
    <source>
        <dbReference type="Proteomes" id="UP001254608"/>
    </source>
</evidence>
<dbReference type="InterPro" id="IPR036291">
    <property type="entry name" value="NAD(P)-bd_dom_sf"/>
</dbReference>
<dbReference type="Proteomes" id="UP001254608">
    <property type="component" value="Unassembled WGS sequence"/>
</dbReference>
<evidence type="ECO:0000313" key="1">
    <source>
        <dbReference type="EMBL" id="MDT0495982.1"/>
    </source>
</evidence>
<organism evidence="1 2">
    <name type="scientific">Banduia mediterranea</name>
    <dbReference type="NCBI Taxonomy" id="3075609"/>
    <lineage>
        <taxon>Bacteria</taxon>
        <taxon>Pseudomonadati</taxon>
        <taxon>Pseudomonadota</taxon>
        <taxon>Gammaproteobacteria</taxon>
        <taxon>Nevskiales</taxon>
        <taxon>Algiphilaceae</taxon>
        <taxon>Banduia</taxon>
    </lineage>
</organism>
<gene>
    <name evidence="1" type="ORF">RM530_01195</name>
</gene>
<dbReference type="SUPFAM" id="SSF51735">
    <property type="entry name" value="NAD(P)-binding Rossmann-fold domains"/>
    <property type="match status" value="1"/>
</dbReference>